<protein>
    <recommendedName>
        <fullName evidence="6">Nucleoporin Nup133/Nup155-like C-terminal domain-containing protein</fullName>
    </recommendedName>
</protein>
<dbReference type="Proteomes" id="UP000001307">
    <property type="component" value="Unassembled WGS sequence"/>
</dbReference>
<dbReference type="FunCoup" id="E4WWU0">
    <property type="interactions" value="1122"/>
</dbReference>
<dbReference type="GO" id="GO:0017056">
    <property type="term" value="F:structural constituent of nuclear pore"/>
    <property type="evidence" value="ECO:0007669"/>
    <property type="project" value="InterPro"/>
</dbReference>
<organism evidence="4">
    <name type="scientific">Oikopleura dioica</name>
    <name type="common">Tunicate</name>
    <dbReference type="NCBI Taxonomy" id="34765"/>
    <lineage>
        <taxon>Eukaryota</taxon>
        <taxon>Metazoa</taxon>
        <taxon>Chordata</taxon>
        <taxon>Tunicata</taxon>
        <taxon>Appendicularia</taxon>
        <taxon>Copelata</taxon>
        <taxon>Oikopleuridae</taxon>
        <taxon>Oikopleura</taxon>
    </lineage>
</organism>
<dbReference type="Gene3D" id="1.20.58.1380">
    <property type="match status" value="1"/>
</dbReference>
<dbReference type="PANTHER" id="PTHR13405:SF11">
    <property type="entry name" value="NUCLEAR PORE COMPLEX PROTEIN NUP133"/>
    <property type="match status" value="1"/>
</dbReference>
<evidence type="ECO:0000313" key="4">
    <source>
        <dbReference type="EMBL" id="CBY21832.1"/>
    </source>
</evidence>
<evidence type="ECO:0000313" key="5">
    <source>
        <dbReference type="Proteomes" id="UP000001307"/>
    </source>
</evidence>
<comment type="subcellular location">
    <subcellularLocation>
        <location evidence="1">Nucleus</location>
    </subcellularLocation>
</comment>
<dbReference type="GO" id="GO:0016973">
    <property type="term" value="P:poly(A)+ mRNA export from nucleus"/>
    <property type="evidence" value="ECO:0007669"/>
    <property type="project" value="TreeGrafter"/>
</dbReference>
<keyword evidence="5" id="KW-1185">Reference proteome</keyword>
<sequence length="697" mass="77721">MLNETYEFDSKIISLPQNHQAAVILPYMTESAIISASRLWLGEDCDVEKLDEILTIGAFDGKVVVLTKRGLVMKNTMQKLNTETLSETMIGRSKSYTEEISSMGSIESMEQMAGSDNPKLRLQAAFLQFARGNRNEAKGLLATVGDINSTAIQLSHDFINEIPNHDPRWSETGRAGPTANSGKPLLIQKQLAEKIATHGVFRSFVSSAVDGEALGVIAQDAEKLAVAAALRSSPANLQTVIGHAIQSVLTTNGSRIPQRLTAQDVFFAKVTEVGDIVNALSEFCENIVNTTQQRQPTVQELDLIHHSNQTICTILSVIISFRQDNSDLYVETSRLWTQLWLKTLLSVIAVSCMQKFDQQRSTVIEQLFCISKFLLTDRLVHIKAGNSNAEVHKEFESIREKCIAIFTERKRWNEAGFLAEQFQDFCGLLEVYQATKNEKDFARYLQIPEYPEFIKSKFIGKELVDIAVNFGGKIAELVREDSDHGWMLMIRENNFEQAGERLVEQAKDDSNAYGRRTLISLAKLASIAGGAPPPDNTQAIKEEKLLDFQDTIPDVQHRVSNTSSALDAYDIIDNLTGQNTHALVIEDCKNALNVYDLAEATERNELNTLIWARVISSEIDSNAWKRALDNAHQPLEAIEGTKLDQLLKFCTNAEQLPVTNEVIQHAELRNYADQPVLSYILSAAIESHAERLDGMES</sequence>
<dbReference type="AlphaFoldDB" id="E4WWU0"/>
<gene>
    <name evidence="4" type="ORF">GSOID_T00011360001</name>
</gene>
<accession>E4WWU0</accession>
<name>E4WWU0_OIKDI</name>
<dbReference type="InterPro" id="IPR037624">
    <property type="entry name" value="Nup133-like"/>
</dbReference>
<dbReference type="EMBL" id="FN653018">
    <property type="protein sequence ID" value="CBY21832.1"/>
    <property type="molecule type" value="Genomic_DNA"/>
</dbReference>
<evidence type="ECO:0008006" key="6">
    <source>
        <dbReference type="Google" id="ProtNLM"/>
    </source>
</evidence>
<keyword evidence="2" id="KW-0813">Transport</keyword>
<dbReference type="GO" id="GO:0031080">
    <property type="term" value="C:nuclear pore outer ring"/>
    <property type="evidence" value="ECO:0007669"/>
    <property type="project" value="TreeGrafter"/>
</dbReference>
<reference evidence="4" key="1">
    <citation type="journal article" date="2010" name="Science">
        <title>Plasticity of animal genome architecture unmasked by rapid evolution of a pelagic tunicate.</title>
        <authorList>
            <person name="Denoeud F."/>
            <person name="Henriet S."/>
            <person name="Mungpakdee S."/>
            <person name="Aury J.M."/>
            <person name="Da Silva C."/>
            <person name="Brinkmann H."/>
            <person name="Mikhaleva J."/>
            <person name="Olsen L.C."/>
            <person name="Jubin C."/>
            <person name="Canestro C."/>
            <person name="Bouquet J.M."/>
            <person name="Danks G."/>
            <person name="Poulain J."/>
            <person name="Campsteijn C."/>
            <person name="Adamski M."/>
            <person name="Cross I."/>
            <person name="Yadetie F."/>
            <person name="Muffato M."/>
            <person name="Louis A."/>
            <person name="Butcher S."/>
            <person name="Tsagkogeorga G."/>
            <person name="Konrad A."/>
            <person name="Singh S."/>
            <person name="Jensen M.F."/>
            <person name="Cong E.H."/>
            <person name="Eikeseth-Otteraa H."/>
            <person name="Noel B."/>
            <person name="Anthouard V."/>
            <person name="Porcel B.M."/>
            <person name="Kachouri-Lafond R."/>
            <person name="Nishino A."/>
            <person name="Ugolini M."/>
            <person name="Chourrout P."/>
            <person name="Nishida H."/>
            <person name="Aasland R."/>
            <person name="Huzurbazar S."/>
            <person name="Westhof E."/>
            <person name="Delsuc F."/>
            <person name="Lehrach H."/>
            <person name="Reinhardt R."/>
            <person name="Weissenbach J."/>
            <person name="Roy S.W."/>
            <person name="Artiguenave F."/>
            <person name="Postlethwait J.H."/>
            <person name="Manak J.R."/>
            <person name="Thompson E.M."/>
            <person name="Jaillon O."/>
            <person name="Du Pasquier L."/>
            <person name="Boudinot P."/>
            <person name="Liberles D.A."/>
            <person name="Volff J.N."/>
            <person name="Philippe H."/>
            <person name="Lenhard B."/>
            <person name="Roest Crollius H."/>
            <person name="Wincker P."/>
            <person name="Chourrout D."/>
        </authorList>
    </citation>
    <scope>NUCLEOTIDE SEQUENCE [LARGE SCALE GENOMIC DNA]</scope>
</reference>
<keyword evidence="3" id="KW-0539">Nucleus</keyword>
<evidence type="ECO:0000256" key="1">
    <source>
        <dbReference type="ARBA" id="ARBA00004123"/>
    </source>
</evidence>
<dbReference type="GO" id="GO:0000972">
    <property type="term" value="P:transcription-dependent tethering of RNA polymerase II gene DNA at nuclear periphery"/>
    <property type="evidence" value="ECO:0007669"/>
    <property type="project" value="TreeGrafter"/>
</dbReference>
<dbReference type="Gene3D" id="1.25.40.700">
    <property type="match status" value="1"/>
</dbReference>
<dbReference type="InParanoid" id="E4WWU0"/>
<evidence type="ECO:0000256" key="3">
    <source>
        <dbReference type="ARBA" id="ARBA00023242"/>
    </source>
</evidence>
<proteinExistence type="predicted"/>
<evidence type="ECO:0000256" key="2">
    <source>
        <dbReference type="ARBA" id="ARBA00022448"/>
    </source>
</evidence>
<dbReference type="OrthoDB" id="103454at2759"/>
<dbReference type="GO" id="GO:0006606">
    <property type="term" value="P:protein import into nucleus"/>
    <property type="evidence" value="ECO:0007669"/>
    <property type="project" value="TreeGrafter"/>
</dbReference>
<dbReference type="PANTHER" id="PTHR13405">
    <property type="entry name" value="NUCLEAR PORE COMPLEX PROTEIN NUP133"/>
    <property type="match status" value="1"/>
</dbReference>